<dbReference type="PROSITE" id="PS50977">
    <property type="entry name" value="HTH_TETR_2"/>
    <property type="match status" value="1"/>
</dbReference>
<keyword evidence="7" id="KW-1185">Reference proteome</keyword>
<evidence type="ECO:0000256" key="1">
    <source>
        <dbReference type="ARBA" id="ARBA00023015"/>
    </source>
</evidence>
<dbReference type="Gene3D" id="1.10.10.60">
    <property type="entry name" value="Homeodomain-like"/>
    <property type="match status" value="1"/>
</dbReference>
<organism evidence="6 7">
    <name type="scientific">Acerihabitans arboris</name>
    <dbReference type="NCBI Taxonomy" id="2691583"/>
    <lineage>
        <taxon>Bacteria</taxon>
        <taxon>Pseudomonadati</taxon>
        <taxon>Pseudomonadota</taxon>
        <taxon>Gammaproteobacteria</taxon>
        <taxon>Enterobacterales</taxon>
        <taxon>Pectobacteriaceae</taxon>
        <taxon>Acerihabitans</taxon>
    </lineage>
</organism>
<feature type="DNA-binding region" description="H-T-H motif" evidence="4">
    <location>
        <begin position="41"/>
        <end position="60"/>
    </location>
</feature>
<dbReference type="SUPFAM" id="SSF46689">
    <property type="entry name" value="Homeodomain-like"/>
    <property type="match status" value="1"/>
</dbReference>
<gene>
    <name evidence="6" type="ORF">GRH90_17720</name>
</gene>
<evidence type="ECO:0000256" key="4">
    <source>
        <dbReference type="PROSITE-ProRule" id="PRU00335"/>
    </source>
</evidence>
<dbReference type="InterPro" id="IPR011075">
    <property type="entry name" value="TetR_C"/>
</dbReference>
<keyword evidence="3" id="KW-0804">Transcription</keyword>
<evidence type="ECO:0000256" key="3">
    <source>
        <dbReference type="ARBA" id="ARBA00023163"/>
    </source>
</evidence>
<proteinExistence type="predicted"/>
<reference evidence="6 7" key="1">
    <citation type="submission" date="2019-12" db="EMBL/GenBank/DDBJ databases">
        <authorList>
            <person name="Lee S.D."/>
        </authorList>
    </citation>
    <scope>NUCLEOTIDE SEQUENCE [LARGE SCALE GENOMIC DNA]</scope>
    <source>
        <strain evidence="6 7">SAP-6</strain>
    </source>
</reference>
<dbReference type="PROSITE" id="PS01081">
    <property type="entry name" value="HTH_TETR_1"/>
    <property type="match status" value="1"/>
</dbReference>
<dbReference type="InterPro" id="IPR001647">
    <property type="entry name" value="HTH_TetR"/>
</dbReference>
<dbReference type="RefSeq" id="WP_162367292.1">
    <property type="nucleotide sequence ID" value="NZ_WUBS01000013.1"/>
</dbReference>
<dbReference type="Pfam" id="PF00440">
    <property type="entry name" value="TetR_N"/>
    <property type="match status" value="1"/>
</dbReference>
<keyword evidence="1" id="KW-0805">Transcription regulation</keyword>
<dbReference type="EMBL" id="WUBS01000013">
    <property type="protein sequence ID" value="NDL64576.1"/>
    <property type="molecule type" value="Genomic_DNA"/>
</dbReference>
<dbReference type="InterPro" id="IPR023772">
    <property type="entry name" value="DNA-bd_HTH_TetR-type_CS"/>
</dbReference>
<dbReference type="Pfam" id="PF16925">
    <property type="entry name" value="TetR_C_13"/>
    <property type="match status" value="1"/>
</dbReference>
<reference evidence="6 7" key="2">
    <citation type="submission" date="2020-02" db="EMBL/GenBank/DDBJ databases">
        <title>The new genus of Enterobacteriales.</title>
        <authorList>
            <person name="Kim I.S."/>
        </authorList>
    </citation>
    <scope>NUCLEOTIDE SEQUENCE [LARGE SCALE GENOMIC DNA]</scope>
    <source>
        <strain evidence="6 7">SAP-6</strain>
    </source>
</reference>
<dbReference type="InterPro" id="IPR036271">
    <property type="entry name" value="Tet_transcr_reg_TetR-rel_C_sf"/>
</dbReference>
<evidence type="ECO:0000313" key="7">
    <source>
        <dbReference type="Proteomes" id="UP000461443"/>
    </source>
</evidence>
<protein>
    <submittedName>
        <fullName evidence="6">TetR family transcriptional regulator</fullName>
    </submittedName>
</protein>
<sequence length="205" mass="21865">MTEKKVSPPARSPGRPREFDIDRALDQAILTFRSKGYTAASIGDLSQAMELSAGSIYKAFSDKRSLFLAAFDRYTSLRNAALADRIAAAPTGRERLRAVLQFYAESSHDIEGRRGCLVAGSATGLDAFDPELAGMVAQALYRNESLLAELIDQGKTDGSIPVSISSGAAARIVLSILLGMRVVGKTGRTLGDMAELVALALKILD</sequence>
<evidence type="ECO:0000313" key="6">
    <source>
        <dbReference type="EMBL" id="NDL64576.1"/>
    </source>
</evidence>
<dbReference type="Proteomes" id="UP000461443">
    <property type="component" value="Unassembled WGS sequence"/>
</dbReference>
<dbReference type="Gene3D" id="1.10.357.10">
    <property type="entry name" value="Tetracycline Repressor, domain 2"/>
    <property type="match status" value="1"/>
</dbReference>
<name>A0A845SNQ5_9GAMM</name>
<dbReference type="InterPro" id="IPR009057">
    <property type="entry name" value="Homeodomain-like_sf"/>
</dbReference>
<feature type="domain" description="HTH tetR-type" evidence="5">
    <location>
        <begin position="18"/>
        <end position="78"/>
    </location>
</feature>
<evidence type="ECO:0000259" key="5">
    <source>
        <dbReference type="PROSITE" id="PS50977"/>
    </source>
</evidence>
<dbReference type="PANTHER" id="PTHR47506:SF10">
    <property type="entry name" value="TRANSCRIPTIONAL REGULATORY PROTEIN"/>
    <property type="match status" value="1"/>
</dbReference>
<dbReference type="SUPFAM" id="SSF48498">
    <property type="entry name" value="Tetracyclin repressor-like, C-terminal domain"/>
    <property type="match status" value="1"/>
</dbReference>
<dbReference type="PANTHER" id="PTHR47506">
    <property type="entry name" value="TRANSCRIPTIONAL REGULATORY PROTEIN"/>
    <property type="match status" value="1"/>
</dbReference>
<dbReference type="GO" id="GO:0003677">
    <property type="term" value="F:DNA binding"/>
    <property type="evidence" value="ECO:0007669"/>
    <property type="project" value="UniProtKB-UniRule"/>
</dbReference>
<accession>A0A845SNQ5</accession>
<dbReference type="AlphaFoldDB" id="A0A845SNQ5"/>
<comment type="caution">
    <text evidence="6">The sequence shown here is derived from an EMBL/GenBank/DDBJ whole genome shotgun (WGS) entry which is preliminary data.</text>
</comment>
<evidence type="ECO:0000256" key="2">
    <source>
        <dbReference type="ARBA" id="ARBA00023125"/>
    </source>
</evidence>
<keyword evidence="2 4" id="KW-0238">DNA-binding</keyword>